<dbReference type="EMBL" id="JANQDX010000017">
    <property type="protein sequence ID" value="KAL0907823.1"/>
    <property type="molecule type" value="Genomic_DNA"/>
</dbReference>
<protein>
    <submittedName>
        <fullName evidence="2">Uncharacterized protein</fullName>
    </submittedName>
</protein>
<feature type="region of interest" description="Disordered" evidence="1">
    <location>
        <begin position="333"/>
        <end position="375"/>
    </location>
</feature>
<evidence type="ECO:0000313" key="3">
    <source>
        <dbReference type="Proteomes" id="UP001552299"/>
    </source>
</evidence>
<proteinExistence type="predicted"/>
<evidence type="ECO:0000313" key="2">
    <source>
        <dbReference type="EMBL" id="KAL0907823.1"/>
    </source>
</evidence>
<dbReference type="AlphaFoldDB" id="A0ABD0U5S8"/>
<dbReference type="Proteomes" id="UP001552299">
    <property type="component" value="Unassembled WGS sequence"/>
</dbReference>
<gene>
    <name evidence="2" type="ORF">M5K25_022264</name>
</gene>
<comment type="caution">
    <text evidence="2">The sequence shown here is derived from an EMBL/GenBank/DDBJ whole genome shotgun (WGS) entry which is preliminary data.</text>
</comment>
<reference evidence="2 3" key="1">
    <citation type="journal article" date="2024" name="Plant Biotechnol. J.">
        <title>Dendrobium thyrsiflorum genome and its molecular insights into genes involved in important horticultural traits.</title>
        <authorList>
            <person name="Chen B."/>
            <person name="Wang J.Y."/>
            <person name="Zheng P.J."/>
            <person name="Li K.L."/>
            <person name="Liang Y.M."/>
            <person name="Chen X.F."/>
            <person name="Zhang C."/>
            <person name="Zhao X."/>
            <person name="He X."/>
            <person name="Zhang G.Q."/>
            <person name="Liu Z.J."/>
            <person name="Xu Q."/>
        </authorList>
    </citation>
    <scope>NUCLEOTIDE SEQUENCE [LARGE SCALE GENOMIC DNA]</scope>
    <source>
        <strain evidence="2">GZMU011</strain>
    </source>
</reference>
<evidence type="ECO:0000256" key="1">
    <source>
        <dbReference type="SAM" id="MobiDB-lite"/>
    </source>
</evidence>
<name>A0ABD0U5S8_DENTH</name>
<sequence>MNSKLANDGKKRGSKRRQPYHRRDDKGRPRPLSRREQLEHSRRHRRLSASSPPTHLPLTAYFRGSFPISAASSNQPTSSQLICTAESARTASYDKTNDELRTASFQNCLPRSGLRGGRERIQPDARARKICGEAAFKRARTALSMEAPDVEEDIPRKDVDGEEVRVYVDSANHTVGSLLKKTHVDVGDLIVIEDDQSSNLIMGMKEMVAHVALTMIDDHEGYLEEGRNHYSSLEHARMCKTVSLAKRVQDQKVMFMVVLSIPDYKASTTPVAQKKKRQGHGLHFPHEPSIFEDGCVIDNVAIEEAFFEEEAEEEVTNLCLMANANLDQSDQDEGYEHTELEFDEEGEASPIGVPPPPPIPPPAPAYPAYPHDDII</sequence>
<accession>A0ABD0U5S8</accession>
<keyword evidence="3" id="KW-1185">Reference proteome</keyword>
<feature type="compositionally biased region" description="Basic and acidic residues" evidence="1">
    <location>
        <begin position="21"/>
        <end position="40"/>
    </location>
</feature>
<feature type="compositionally biased region" description="Pro residues" evidence="1">
    <location>
        <begin position="352"/>
        <end position="367"/>
    </location>
</feature>
<organism evidence="2 3">
    <name type="scientific">Dendrobium thyrsiflorum</name>
    <name type="common">Pinecone-like raceme dendrobium</name>
    <name type="synonym">Orchid</name>
    <dbReference type="NCBI Taxonomy" id="117978"/>
    <lineage>
        <taxon>Eukaryota</taxon>
        <taxon>Viridiplantae</taxon>
        <taxon>Streptophyta</taxon>
        <taxon>Embryophyta</taxon>
        <taxon>Tracheophyta</taxon>
        <taxon>Spermatophyta</taxon>
        <taxon>Magnoliopsida</taxon>
        <taxon>Liliopsida</taxon>
        <taxon>Asparagales</taxon>
        <taxon>Orchidaceae</taxon>
        <taxon>Epidendroideae</taxon>
        <taxon>Malaxideae</taxon>
        <taxon>Dendrobiinae</taxon>
        <taxon>Dendrobium</taxon>
    </lineage>
</organism>
<feature type="region of interest" description="Disordered" evidence="1">
    <location>
        <begin position="1"/>
        <end position="56"/>
    </location>
</feature>